<dbReference type="GO" id="GO:0016787">
    <property type="term" value="F:hydrolase activity"/>
    <property type="evidence" value="ECO:0007669"/>
    <property type="project" value="UniProtKB-KW"/>
</dbReference>
<dbReference type="AlphaFoldDB" id="A0A1G2L824"/>
<name>A0A1G2L824_9BACT</name>
<evidence type="ECO:0000313" key="12">
    <source>
        <dbReference type="EMBL" id="OHA06962.1"/>
    </source>
</evidence>
<dbReference type="GO" id="GO:0005524">
    <property type="term" value="F:ATP binding"/>
    <property type="evidence" value="ECO:0007669"/>
    <property type="project" value="UniProtKB-KW"/>
</dbReference>
<feature type="compositionally biased region" description="Low complexity" evidence="8">
    <location>
        <begin position="395"/>
        <end position="418"/>
    </location>
</feature>
<dbReference type="GO" id="GO:0003724">
    <property type="term" value="F:RNA helicase activity"/>
    <property type="evidence" value="ECO:0007669"/>
    <property type="project" value="InterPro"/>
</dbReference>
<gene>
    <name evidence="12" type="ORF">A3B34_03890</name>
</gene>
<evidence type="ECO:0000256" key="8">
    <source>
        <dbReference type="SAM" id="MobiDB-lite"/>
    </source>
</evidence>
<evidence type="ECO:0000256" key="4">
    <source>
        <dbReference type="ARBA" id="ARBA00022840"/>
    </source>
</evidence>
<comment type="caution">
    <text evidence="12">The sequence shown here is derived from an EMBL/GenBank/DDBJ whole genome shotgun (WGS) entry which is preliminary data.</text>
</comment>
<evidence type="ECO:0000259" key="9">
    <source>
        <dbReference type="PROSITE" id="PS51192"/>
    </source>
</evidence>
<organism evidence="12 13">
    <name type="scientific">Candidatus Sungbacteria bacterium RIFCSPLOWO2_01_FULL_54_21</name>
    <dbReference type="NCBI Taxonomy" id="1802279"/>
    <lineage>
        <taxon>Bacteria</taxon>
        <taxon>Candidatus Sungiibacteriota</taxon>
    </lineage>
</organism>
<dbReference type="InterPro" id="IPR000629">
    <property type="entry name" value="RNA-helicase_DEAD-box_CS"/>
</dbReference>
<feature type="domain" description="Helicase C-terminal" evidence="10">
    <location>
        <begin position="237"/>
        <end position="385"/>
    </location>
</feature>
<accession>A0A1G2L824</accession>
<evidence type="ECO:0000256" key="1">
    <source>
        <dbReference type="ARBA" id="ARBA00022741"/>
    </source>
</evidence>
<dbReference type="SMART" id="SM00487">
    <property type="entry name" value="DEXDc"/>
    <property type="match status" value="1"/>
</dbReference>
<evidence type="ECO:0000256" key="7">
    <source>
        <dbReference type="RuleBase" id="RU000492"/>
    </source>
</evidence>
<dbReference type="Pfam" id="PF00270">
    <property type="entry name" value="DEAD"/>
    <property type="match status" value="1"/>
</dbReference>
<dbReference type="PROSITE" id="PS51192">
    <property type="entry name" value="HELICASE_ATP_BIND_1"/>
    <property type="match status" value="1"/>
</dbReference>
<proteinExistence type="inferred from homology"/>
<evidence type="ECO:0000313" key="13">
    <source>
        <dbReference type="Proteomes" id="UP000176510"/>
    </source>
</evidence>
<protein>
    <recommendedName>
        <fullName evidence="14">DEAD/DEAH box helicase</fullName>
    </recommendedName>
</protein>
<dbReference type="GO" id="GO:0005829">
    <property type="term" value="C:cytosol"/>
    <property type="evidence" value="ECO:0007669"/>
    <property type="project" value="TreeGrafter"/>
</dbReference>
<evidence type="ECO:0000259" key="11">
    <source>
        <dbReference type="PROSITE" id="PS51195"/>
    </source>
</evidence>
<evidence type="ECO:0008006" key="14">
    <source>
        <dbReference type="Google" id="ProtNLM"/>
    </source>
</evidence>
<dbReference type="CDD" id="cd18787">
    <property type="entry name" value="SF2_C_DEAD"/>
    <property type="match status" value="1"/>
</dbReference>
<dbReference type="EMBL" id="MHQR01000029">
    <property type="protein sequence ID" value="OHA06962.1"/>
    <property type="molecule type" value="Genomic_DNA"/>
</dbReference>
<keyword evidence="1 7" id="KW-0547">Nucleotide-binding</keyword>
<dbReference type="InterPro" id="IPR014014">
    <property type="entry name" value="RNA_helicase_DEAD_Q_motif"/>
</dbReference>
<dbReference type="CDD" id="cd00268">
    <property type="entry name" value="DEADc"/>
    <property type="match status" value="1"/>
</dbReference>
<keyword evidence="3 7" id="KW-0347">Helicase</keyword>
<evidence type="ECO:0000256" key="6">
    <source>
        <dbReference type="PROSITE-ProRule" id="PRU00552"/>
    </source>
</evidence>
<dbReference type="PANTHER" id="PTHR47959">
    <property type="entry name" value="ATP-DEPENDENT RNA HELICASE RHLE-RELATED"/>
    <property type="match status" value="1"/>
</dbReference>
<dbReference type="InterPro" id="IPR014001">
    <property type="entry name" value="Helicase_ATP-bd"/>
</dbReference>
<comment type="similarity">
    <text evidence="5 7">Belongs to the DEAD box helicase family.</text>
</comment>
<dbReference type="Gene3D" id="3.40.50.300">
    <property type="entry name" value="P-loop containing nucleotide triphosphate hydrolases"/>
    <property type="match status" value="2"/>
</dbReference>
<keyword evidence="4 7" id="KW-0067">ATP-binding</keyword>
<feature type="domain" description="DEAD-box RNA helicase Q" evidence="11">
    <location>
        <begin position="11"/>
        <end position="39"/>
    </location>
</feature>
<evidence type="ECO:0000256" key="3">
    <source>
        <dbReference type="ARBA" id="ARBA00022806"/>
    </source>
</evidence>
<evidence type="ECO:0000256" key="2">
    <source>
        <dbReference type="ARBA" id="ARBA00022801"/>
    </source>
</evidence>
<dbReference type="PROSITE" id="PS51195">
    <property type="entry name" value="Q_MOTIF"/>
    <property type="match status" value="1"/>
</dbReference>
<dbReference type="Pfam" id="PF00271">
    <property type="entry name" value="Helicase_C"/>
    <property type="match status" value="1"/>
</dbReference>
<dbReference type="GO" id="GO:0003676">
    <property type="term" value="F:nucleic acid binding"/>
    <property type="evidence" value="ECO:0007669"/>
    <property type="project" value="InterPro"/>
</dbReference>
<sequence length="427" mass="46858">MAPHTHKTEGSGFYGLGIAPRILSILDSLNFTTPTPIQEQAIPVAIEGKDVVGIAQTGTGKTLAFGIPMIQRMAQIKGKGLVVLPTRELAHQVDESLRKVGRTLGLHTALLIGGAAMGPQIGALRRGPHIVIGTPGRIIDHLEQKTFSLKDASIVVLDEADRMLDMGFAPQIQKIFAALPTERQTMLFSATMPHEIMKMATRYMALPIRVEVAPSGTMAEHVTQEIFIVQKNDKNRLLDKLLADYRGSTLIFTRTKHMAKRLTRAIRAMGHSGAEIHSNRSLSQRREALEGFRSGKYRVLIATDIASRGIDVRGIELVVNYDLPASSDDYVHRIGRTGRAGAGGHAISFAAPNERQEVRSIERLIKKALPVSQLPELPPERPPVQGLRPERDFAPRAFAPRGGARPFQRGPRRPGFGASRPAWRGRR</sequence>
<dbReference type="PANTHER" id="PTHR47959:SF13">
    <property type="entry name" value="ATP-DEPENDENT RNA HELICASE RHLE"/>
    <property type="match status" value="1"/>
</dbReference>
<dbReference type="PROSITE" id="PS51194">
    <property type="entry name" value="HELICASE_CTER"/>
    <property type="match status" value="1"/>
</dbReference>
<reference evidence="12 13" key="1">
    <citation type="journal article" date="2016" name="Nat. Commun.">
        <title>Thousands of microbial genomes shed light on interconnected biogeochemical processes in an aquifer system.</title>
        <authorList>
            <person name="Anantharaman K."/>
            <person name="Brown C.T."/>
            <person name="Hug L.A."/>
            <person name="Sharon I."/>
            <person name="Castelle C.J."/>
            <person name="Probst A.J."/>
            <person name="Thomas B.C."/>
            <person name="Singh A."/>
            <person name="Wilkins M.J."/>
            <person name="Karaoz U."/>
            <person name="Brodie E.L."/>
            <person name="Williams K.H."/>
            <person name="Hubbard S.S."/>
            <person name="Banfield J.F."/>
        </authorList>
    </citation>
    <scope>NUCLEOTIDE SEQUENCE [LARGE SCALE GENOMIC DNA]</scope>
</reference>
<dbReference type="InterPro" id="IPR050079">
    <property type="entry name" value="DEAD_box_RNA_helicase"/>
</dbReference>
<dbReference type="Proteomes" id="UP000176510">
    <property type="component" value="Unassembled WGS sequence"/>
</dbReference>
<evidence type="ECO:0000256" key="5">
    <source>
        <dbReference type="ARBA" id="ARBA00038437"/>
    </source>
</evidence>
<feature type="domain" description="Helicase ATP-binding" evidence="9">
    <location>
        <begin position="42"/>
        <end position="210"/>
    </location>
</feature>
<dbReference type="InterPro" id="IPR001650">
    <property type="entry name" value="Helicase_C-like"/>
</dbReference>
<feature type="region of interest" description="Disordered" evidence="8">
    <location>
        <begin position="374"/>
        <end position="427"/>
    </location>
</feature>
<keyword evidence="2 7" id="KW-0378">Hydrolase</keyword>
<dbReference type="SUPFAM" id="SSF52540">
    <property type="entry name" value="P-loop containing nucleoside triphosphate hydrolases"/>
    <property type="match status" value="1"/>
</dbReference>
<dbReference type="PROSITE" id="PS00039">
    <property type="entry name" value="DEAD_ATP_HELICASE"/>
    <property type="match status" value="1"/>
</dbReference>
<feature type="short sequence motif" description="Q motif" evidence="6">
    <location>
        <begin position="11"/>
        <end position="39"/>
    </location>
</feature>
<dbReference type="InterPro" id="IPR011545">
    <property type="entry name" value="DEAD/DEAH_box_helicase_dom"/>
</dbReference>
<dbReference type="InterPro" id="IPR027417">
    <property type="entry name" value="P-loop_NTPase"/>
</dbReference>
<dbReference type="SMART" id="SM00490">
    <property type="entry name" value="HELICc"/>
    <property type="match status" value="1"/>
</dbReference>
<dbReference type="InterPro" id="IPR044742">
    <property type="entry name" value="DEAD/DEAH_RhlB"/>
</dbReference>
<dbReference type="STRING" id="1802279.A3B34_03890"/>
<evidence type="ECO:0000259" key="10">
    <source>
        <dbReference type="PROSITE" id="PS51194"/>
    </source>
</evidence>